<dbReference type="InterPro" id="IPR027417">
    <property type="entry name" value="P-loop_NTPase"/>
</dbReference>
<reference evidence="11 12" key="1">
    <citation type="journal article" date="2016" name="Nat. Commun.">
        <title>Thousands of microbial genomes shed light on interconnected biogeochemical processes in an aquifer system.</title>
        <authorList>
            <person name="Anantharaman K."/>
            <person name="Brown C.T."/>
            <person name="Hug L.A."/>
            <person name="Sharon I."/>
            <person name="Castelle C.J."/>
            <person name="Probst A.J."/>
            <person name="Thomas B.C."/>
            <person name="Singh A."/>
            <person name="Wilkins M.J."/>
            <person name="Karaoz U."/>
            <person name="Brodie E.L."/>
            <person name="Williams K.H."/>
            <person name="Hubbard S.S."/>
            <person name="Banfield J.F."/>
        </authorList>
    </citation>
    <scope>NUCLEOTIDE SEQUENCE [LARGE SCALE GENOMIC DNA]</scope>
</reference>
<evidence type="ECO:0000256" key="5">
    <source>
        <dbReference type="ARBA" id="ARBA00022840"/>
    </source>
</evidence>
<organism evidence="11 12">
    <name type="scientific">Candidatus Uhrbacteria bacterium RIFCSPHIGHO2_12_FULL_54_23</name>
    <dbReference type="NCBI Taxonomy" id="1802397"/>
    <lineage>
        <taxon>Bacteria</taxon>
        <taxon>Candidatus Uhriibacteriota</taxon>
    </lineage>
</organism>
<comment type="similarity">
    <text evidence="1 8">Belongs to the DnaX/STICHEL family.</text>
</comment>
<dbReference type="PANTHER" id="PTHR11669:SF0">
    <property type="entry name" value="PROTEIN STICHEL-LIKE 2"/>
    <property type="match status" value="1"/>
</dbReference>
<dbReference type="GO" id="GO:0005524">
    <property type="term" value="F:ATP binding"/>
    <property type="evidence" value="ECO:0007669"/>
    <property type="project" value="UniProtKB-KW"/>
</dbReference>
<comment type="catalytic activity">
    <reaction evidence="7 8">
        <text>DNA(n) + a 2'-deoxyribonucleoside 5'-triphosphate = DNA(n+1) + diphosphate</text>
        <dbReference type="Rhea" id="RHEA:22508"/>
        <dbReference type="Rhea" id="RHEA-COMP:17339"/>
        <dbReference type="Rhea" id="RHEA-COMP:17340"/>
        <dbReference type="ChEBI" id="CHEBI:33019"/>
        <dbReference type="ChEBI" id="CHEBI:61560"/>
        <dbReference type="ChEBI" id="CHEBI:173112"/>
        <dbReference type="EC" id="2.7.7.7"/>
    </reaction>
</comment>
<comment type="function">
    <text evidence="8">DNA polymerase III is a complex, multichain enzyme responsible for most of the replicative synthesis in bacteria. This DNA polymerase also exhibits 3' to 5' exonuclease activity.</text>
</comment>
<keyword evidence="8" id="KW-0808">Transferase</keyword>
<dbReference type="EC" id="2.7.7.7" evidence="8"/>
<dbReference type="AlphaFoldDB" id="A0A1F7UNG1"/>
<dbReference type="InterPro" id="IPR012763">
    <property type="entry name" value="DNA_pol_III_sug/sutau_N"/>
</dbReference>
<dbReference type="GO" id="GO:0046872">
    <property type="term" value="F:metal ion binding"/>
    <property type="evidence" value="ECO:0007669"/>
    <property type="project" value="UniProtKB-KW"/>
</dbReference>
<sequence length="563" mass="61742">MLALYRKYRPETFGALIGQAHTKEILQAEVAHNQVAHAYLFVGPRGTGKTSTARILAAAINCEKQKGGEPCTVCAHCKAIREGRYLDLIEIDAASQTGVDNVRENIIESARFVPQVGKWKTYLIDEAHMLSSAAWNALLKTLEEPPERVMFIFATTEPRKIPDTILSRCQQFRFTPVEFEVLKARLTFIAQEEGVVVEKKVLSEIALRAGGYIRDAESLLGQVLSLGGKKVSWKDAEGILGHTAIDVVQGLMACVVKGAAGDAVEKLEELREEGVDLYQLPGHALDLLRAMHYHALTDRDHPLLVKRYGSEGIAAVAALLAVNADAAVLRRALTALVERQAAAHELPPDLFLEIILSELAEIFSEGQSAPGHSSPVIATPPERRKQSDAMRHPEPVEGSLHSSRDDTGKRLPRRSGGVGIPRNGLRTKTVPTASEPAEEEKPAPKNKLTLQLQAIKDVWGAFVDKVHIRNRALQFILRTAEPLRVNENRVHLGVHYQFHLEKLGEANNRKIIEDVLAELLGGPVIVQLELLKNEAVEPAASAAEEDPSVLQLMNLFGGKVVES</sequence>
<dbReference type="EMBL" id="MGEF01000001">
    <property type="protein sequence ID" value="OGL79775.1"/>
    <property type="molecule type" value="Genomic_DNA"/>
</dbReference>
<dbReference type="GO" id="GO:0003887">
    <property type="term" value="F:DNA-directed DNA polymerase activity"/>
    <property type="evidence" value="ECO:0007669"/>
    <property type="project" value="UniProtKB-KW"/>
</dbReference>
<keyword evidence="6 8" id="KW-0239">DNA-directed DNA polymerase</keyword>
<evidence type="ECO:0000256" key="4">
    <source>
        <dbReference type="ARBA" id="ARBA00022833"/>
    </source>
</evidence>
<keyword evidence="8" id="KW-0235">DNA replication</keyword>
<dbReference type="Pfam" id="PF13177">
    <property type="entry name" value="DNA_pol3_delta2"/>
    <property type="match status" value="1"/>
</dbReference>
<dbReference type="STRING" id="1802397.A3J43_03500"/>
<dbReference type="InterPro" id="IPR001270">
    <property type="entry name" value="ClpA/B"/>
</dbReference>
<keyword evidence="3 8" id="KW-0547">Nucleotide-binding</keyword>
<dbReference type="CDD" id="cd00009">
    <property type="entry name" value="AAA"/>
    <property type="match status" value="1"/>
</dbReference>
<evidence type="ECO:0000256" key="9">
    <source>
        <dbReference type="SAM" id="MobiDB-lite"/>
    </source>
</evidence>
<dbReference type="PRINTS" id="PR00300">
    <property type="entry name" value="CLPPROTEASEA"/>
</dbReference>
<gene>
    <name evidence="8" type="primary">dnaX</name>
    <name evidence="11" type="ORF">A3J43_03500</name>
</gene>
<keyword evidence="2" id="KW-0479">Metal-binding</keyword>
<keyword evidence="4" id="KW-0862">Zinc</keyword>
<dbReference type="FunFam" id="3.40.50.300:FF:000014">
    <property type="entry name" value="DNA polymerase III subunit gamma/tau"/>
    <property type="match status" value="1"/>
</dbReference>
<feature type="compositionally biased region" description="Basic and acidic residues" evidence="9">
    <location>
        <begin position="381"/>
        <end position="395"/>
    </location>
</feature>
<evidence type="ECO:0000313" key="12">
    <source>
        <dbReference type="Proteomes" id="UP000176604"/>
    </source>
</evidence>
<feature type="domain" description="AAA+ ATPase" evidence="10">
    <location>
        <begin position="35"/>
        <end position="178"/>
    </location>
</feature>
<dbReference type="InterPro" id="IPR003593">
    <property type="entry name" value="AAA+_ATPase"/>
</dbReference>
<dbReference type="GO" id="GO:0006261">
    <property type="term" value="P:DNA-templated DNA replication"/>
    <property type="evidence" value="ECO:0007669"/>
    <property type="project" value="TreeGrafter"/>
</dbReference>
<proteinExistence type="inferred from homology"/>
<evidence type="ECO:0000256" key="1">
    <source>
        <dbReference type="ARBA" id="ARBA00006360"/>
    </source>
</evidence>
<accession>A0A1F7UNG1</accession>
<evidence type="ECO:0000256" key="8">
    <source>
        <dbReference type="RuleBase" id="RU364063"/>
    </source>
</evidence>
<keyword evidence="5 8" id="KW-0067">ATP-binding</keyword>
<dbReference type="SMART" id="SM00382">
    <property type="entry name" value="AAA"/>
    <property type="match status" value="1"/>
</dbReference>
<dbReference type="InterPro" id="IPR045085">
    <property type="entry name" value="HLD_clamp_pol_III_gamma_tau"/>
</dbReference>
<dbReference type="Gene3D" id="1.10.8.60">
    <property type="match status" value="1"/>
</dbReference>
<evidence type="ECO:0000256" key="6">
    <source>
        <dbReference type="ARBA" id="ARBA00022932"/>
    </source>
</evidence>
<evidence type="ECO:0000256" key="7">
    <source>
        <dbReference type="ARBA" id="ARBA00049244"/>
    </source>
</evidence>
<evidence type="ECO:0000313" key="11">
    <source>
        <dbReference type="EMBL" id="OGL79775.1"/>
    </source>
</evidence>
<protein>
    <recommendedName>
        <fullName evidence="8">DNA polymerase III subunit gamma/tau</fullName>
        <ecNumber evidence="8">2.7.7.7</ecNumber>
    </recommendedName>
</protein>
<comment type="subunit">
    <text evidence="8">DNA polymerase III contains a core (composed of alpha, epsilon and theta chains) that associates with a tau subunit. This core dimerizes to form the POLIII' complex. PolIII' associates with the gamma complex (composed of gamma, delta, delta', psi and chi chains) and with the beta chain to form the complete DNA polymerase III complex.</text>
</comment>
<dbReference type="SUPFAM" id="SSF52540">
    <property type="entry name" value="P-loop containing nucleoside triphosphate hydrolases"/>
    <property type="match status" value="1"/>
</dbReference>
<dbReference type="InterPro" id="IPR050238">
    <property type="entry name" value="DNA_Rep/Repair_Clamp_Loader"/>
</dbReference>
<comment type="caution">
    <text evidence="11">The sequence shown here is derived from an EMBL/GenBank/DDBJ whole genome shotgun (WGS) entry which is preliminary data.</text>
</comment>
<feature type="region of interest" description="Disordered" evidence="9">
    <location>
        <begin position="366"/>
        <end position="444"/>
    </location>
</feature>
<dbReference type="NCBIfam" id="TIGR02397">
    <property type="entry name" value="dnaX_nterm"/>
    <property type="match status" value="1"/>
</dbReference>
<dbReference type="CDD" id="cd18137">
    <property type="entry name" value="HLD_clamp_pol_III_gamma_tau"/>
    <property type="match status" value="1"/>
</dbReference>
<dbReference type="Proteomes" id="UP000176604">
    <property type="component" value="Unassembled WGS sequence"/>
</dbReference>
<evidence type="ECO:0000259" key="10">
    <source>
        <dbReference type="SMART" id="SM00382"/>
    </source>
</evidence>
<evidence type="ECO:0000256" key="2">
    <source>
        <dbReference type="ARBA" id="ARBA00022723"/>
    </source>
</evidence>
<name>A0A1F7UNG1_9BACT</name>
<dbReference type="PANTHER" id="PTHR11669">
    <property type="entry name" value="REPLICATION FACTOR C / DNA POLYMERASE III GAMMA-TAU SUBUNIT"/>
    <property type="match status" value="1"/>
</dbReference>
<dbReference type="Gene3D" id="3.40.50.300">
    <property type="entry name" value="P-loop containing nucleotide triphosphate hydrolases"/>
    <property type="match status" value="1"/>
</dbReference>
<keyword evidence="8" id="KW-0548">Nucleotidyltransferase</keyword>
<evidence type="ECO:0000256" key="3">
    <source>
        <dbReference type="ARBA" id="ARBA00022741"/>
    </source>
</evidence>
<dbReference type="GO" id="GO:0009360">
    <property type="term" value="C:DNA polymerase III complex"/>
    <property type="evidence" value="ECO:0007669"/>
    <property type="project" value="InterPro"/>
</dbReference>